<name>A0ABY7VBW1_9GAMM</name>
<evidence type="ECO:0000313" key="2">
    <source>
        <dbReference type="Proteomes" id="UP001215231"/>
    </source>
</evidence>
<keyword evidence="2" id="KW-1185">Reference proteome</keyword>
<dbReference type="CDD" id="cd00038">
    <property type="entry name" value="CAP_ED"/>
    <property type="match status" value="1"/>
</dbReference>
<dbReference type="EMBL" id="CP059693">
    <property type="protein sequence ID" value="WDE11023.1"/>
    <property type="molecule type" value="Genomic_DNA"/>
</dbReference>
<accession>A0ABY7VBW1</accession>
<dbReference type="InterPro" id="IPR000595">
    <property type="entry name" value="cNMP-bd_dom"/>
</dbReference>
<dbReference type="SUPFAM" id="SSF51206">
    <property type="entry name" value="cAMP-binding domain-like"/>
    <property type="match status" value="1"/>
</dbReference>
<gene>
    <name evidence="1" type="ORF">H3N35_22730</name>
</gene>
<evidence type="ECO:0000313" key="1">
    <source>
        <dbReference type="EMBL" id="WDE11023.1"/>
    </source>
</evidence>
<reference evidence="1 2" key="1">
    <citation type="journal article" date="2022" name="Mar. Drugs">
        <title>Bioassay-Guided Fractionation Leads to the Detection of Cholic Acid Generated by the Rare Thalassomonas sp.</title>
        <authorList>
            <person name="Pheiffer F."/>
            <person name="Schneider Y.K."/>
            <person name="Hansen E.H."/>
            <person name="Andersen J.H."/>
            <person name="Isaksson J."/>
            <person name="Busche T."/>
            <person name="R C."/>
            <person name="Kalinowski J."/>
            <person name="Zyl L.V."/>
            <person name="Trindade M."/>
        </authorList>
    </citation>
    <scope>NUCLEOTIDE SEQUENCE [LARGE SCALE GENOMIC DNA]</scope>
    <source>
        <strain evidence="1 2">A5K-61T</strain>
    </source>
</reference>
<dbReference type="InterPro" id="IPR018490">
    <property type="entry name" value="cNMP-bd_dom_sf"/>
</dbReference>
<organism evidence="1 2">
    <name type="scientific">Thalassomonas haliotis</name>
    <dbReference type="NCBI Taxonomy" id="485448"/>
    <lineage>
        <taxon>Bacteria</taxon>
        <taxon>Pseudomonadati</taxon>
        <taxon>Pseudomonadota</taxon>
        <taxon>Gammaproteobacteria</taxon>
        <taxon>Alteromonadales</taxon>
        <taxon>Colwelliaceae</taxon>
        <taxon>Thalassomonas</taxon>
    </lineage>
</organism>
<protein>
    <submittedName>
        <fullName evidence="1">Crp/Fnr family transcriptional regulator</fullName>
    </submittedName>
</protein>
<proteinExistence type="predicted"/>
<dbReference type="Proteomes" id="UP001215231">
    <property type="component" value="Chromosome"/>
</dbReference>
<dbReference type="InterPro" id="IPR014710">
    <property type="entry name" value="RmlC-like_jellyroll"/>
</dbReference>
<sequence length="187" mass="21865">MKLSFSAFLQQHGFSPKQAKLLDQETETLHLSARTIFTRQADKVEYLYFVSQGLCQACYHTAGGKRFSKEFYWSGDCIINFESLLKPQVSPYSLETLSASSLVRLPISQVQLWRQQNHACYQHLLETQLLYKENKERFMLLHTPQQRYQLFSQQFPGLKQCLTDYQLASYIGITPISLSRIKKRLRN</sequence>
<dbReference type="Gene3D" id="2.60.120.10">
    <property type="entry name" value="Jelly Rolls"/>
    <property type="match status" value="1"/>
</dbReference>
<dbReference type="RefSeq" id="WP_274051097.1">
    <property type="nucleotide sequence ID" value="NZ_CP059693.1"/>
</dbReference>